<dbReference type="EMBL" id="DS113409">
    <property type="protein sequence ID" value="EAY07049.1"/>
    <property type="molecule type" value="Genomic_DNA"/>
</dbReference>
<dbReference type="Pfam" id="PF00069">
    <property type="entry name" value="Pkinase"/>
    <property type="match status" value="1"/>
</dbReference>
<dbReference type="VEuPathDB" id="TrichDB:TVAGG3_0324850"/>
<dbReference type="GO" id="GO:0016592">
    <property type="term" value="C:mediator complex"/>
    <property type="evidence" value="ECO:0000318"/>
    <property type="project" value="GO_Central"/>
</dbReference>
<reference evidence="7" key="1">
    <citation type="submission" date="2006-10" db="EMBL/GenBank/DDBJ databases">
        <authorList>
            <person name="Amadeo P."/>
            <person name="Zhao Q."/>
            <person name="Wortman J."/>
            <person name="Fraser-Liggett C."/>
            <person name="Carlton J."/>
        </authorList>
    </citation>
    <scope>NUCLEOTIDE SEQUENCE</scope>
    <source>
        <strain evidence="7">G3</strain>
    </source>
</reference>
<reference evidence="7" key="2">
    <citation type="journal article" date="2007" name="Science">
        <title>Draft genome sequence of the sexually transmitted pathogen Trichomonas vaginalis.</title>
        <authorList>
            <person name="Carlton J.M."/>
            <person name="Hirt R.P."/>
            <person name="Silva J.C."/>
            <person name="Delcher A.L."/>
            <person name="Schatz M."/>
            <person name="Zhao Q."/>
            <person name="Wortman J.R."/>
            <person name="Bidwell S.L."/>
            <person name="Alsmark U.C.M."/>
            <person name="Besteiro S."/>
            <person name="Sicheritz-Ponten T."/>
            <person name="Noel C.J."/>
            <person name="Dacks J.B."/>
            <person name="Foster P.G."/>
            <person name="Simillion C."/>
            <person name="Van de Peer Y."/>
            <person name="Miranda-Saavedra D."/>
            <person name="Barton G.J."/>
            <person name="Westrop G.D."/>
            <person name="Mueller S."/>
            <person name="Dessi D."/>
            <person name="Fiori P.L."/>
            <person name="Ren Q."/>
            <person name="Paulsen I."/>
            <person name="Zhang H."/>
            <person name="Bastida-Corcuera F.D."/>
            <person name="Simoes-Barbosa A."/>
            <person name="Brown M.T."/>
            <person name="Hayes R.D."/>
            <person name="Mukherjee M."/>
            <person name="Okumura C.Y."/>
            <person name="Schneider R."/>
            <person name="Smith A.J."/>
            <person name="Vanacova S."/>
            <person name="Villalvazo M."/>
            <person name="Haas B.J."/>
            <person name="Pertea M."/>
            <person name="Feldblyum T.V."/>
            <person name="Utterback T.R."/>
            <person name="Shu C.L."/>
            <person name="Osoegawa K."/>
            <person name="de Jong P.J."/>
            <person name="Hrdy I."/>
            <person name="Horvathova L."/>
            <person name="Zubacova Z."/>
            <person name="Dolezal P."/>
            <person name="Malik S.B."/>
            <person name="Logsdon J.M. Jr."/>
            <person name="Henze K."/>
            <person name="Gupta A."/>
            <person name="Wang C.C."/>
            <person name="Dunne R.L."/>
            <person name="Upcroft J.A."/>
            <person name="Upcroft P."/>
            <person name="White O."/>
            <person name="Salzberg S.L."/>
            <person name="Tang P."/>
            <person name="Chiu C.-H."/>
            <person name="Lee Y.-S."/>
            <person name="Embley T.M."/>
            <person name="Coombs G.H."/>
            <person name="Mottram J.C."/>
            <person name="Tachezy J."/>
            <person name="Fraser-Liggett C.M."/>
            <person name="Johnson P.J."/>
        </authorList>
    </citation>
    <scope>NUCLEOTIDE SEQUENCE [LARGE SCALE GENOMIC DNA]</scope>
    <source>
        <strain evidence="7">G3</strain>
    </source>
</reference>
<name>A2EJY1_TRIV3</name>
<keyword evidence="2" id="KW-0808">Transferase</keyword>
<dbReference type="Gene3D" id="3.30.200.20">
    <property type="entry name" value="Phosphorylase Kinase, domain 1"/>
    <property type="match status" value="1"/>
</dbReference>
<dbReference type="SUPFAM" id="SSF56112">
    <property type="entry name" value="Protein kinase-like (PK-like)"/>
    <property type="match status" value="1"/>
</dbReference>
<dbReference type="AlphaFoldDB" id="A2EJY1"/>
<dbReference type="PANTHER" id="PTHR24056">
    <property type="entry name" value="CELL DIVISION PROTEIN KINASE"/>
    <property type="match status" value="1"/>
</dbReference>
<sequence length="354" mass="40168">MRGPRPLLKDHYTLLKKVGSGTYGEVFKASAIGDPTKIVSVKQSKQTKNGNDDKLIPPAVLRELTLLSEINFPHIIHTSIKDVFYDSDNHVLAFVYDYGAFDVRKLIRFYLSRKQIVSEMVTKSILFQLLLALDHIHQRGIIHCDITPPNLIIMPENSKIPGIVKLIDFGLARAIDNTNFPKNTGVVTVWYRAPELLLGDSHYDASIDLWSAGCIFAELLLGDVLFKAETQNEQNPTGFNKNQLAKILEIMGPINESSIARPEWCAHLADYNRMTKPKQKTSLQKLFQNVNPKAFDLLIKMLEYNPYHRITAHDALRHEYFNEKPIPGMNISRMILREDWVQLVSIGEGSSTTI</sequence>
<dbReference type="Proteomes" id="UP000001542">
    <property type="component" value="Unassembled WGS sequence"/>
</dbReference>
<proteinExistence type="predicted"/>
<dbReference type="FunFam" id="1.10.510.10:FF:000785">
    <property type="entry name" value="CMGC/CDK/CDK8 protein kinase"/>
    <property type="match status" value="1"/>
</dbReference>
<dbReference type="OrthoDB" id="6284126at2759"/>
<gene>
    <name evidence="7" type="ORF">TVAG_311740</name>
</gene>
<dbReference type="InParanoid" id="A2EJY1"/>
<dbReference type="PANTHER" id="PTHR24056:SF495">
    <property type="entry name" value="CYCLIN-DEPENDENT KINASE 8-RELATED"/>
    <property type="match status" value="1"/>
</dbReference>
<evidence type="ECO:0000259" key="6">
    <source>
        <dbReference type="PROSITE" id="PS50011"/>
    </source>
</evidence>
<feature type="domain" description="Protein kinase" evidence="6">
    <location>
        <begin position="12"/>
        <end position="321"/>
    </location>
</feature>
<evidence type="ECO:0000256" key="3">
    <source>
        <dbReference type="ARBA" id="ARBA00022741"/>
    </source>
</evidence>
<keyword evidence="5" id="KW-0067">ATP-binding</keyword>
<evidence type="ECO:0000256" key="4">
    <source>
        <dbReference type="ARBA" id="ARBA00022777"/>
    </source>
</evidence>
<evidence type="ECO:0000313" key="7">
    <source>
        <dbReference type="EMBL" id="EAY07049.1"/>
    </source>
</evidence>
<dbReference type="STRING" id="5722.A2EJY1"/>
<dbReference type="InterPro" id="IPR011009">
    <property type="entry name" value="Kinase-like_dom_sf"/>
</dbReference>
<keyword evidence="3" id="KW-0547">Nucleotide-binding</keyword>
<dbReference type="VEuPathDB" id="TrichDB:TVAG_311740"/>
<dbReference type="Gene3D" id="1.10.510.10">
    <property type="entry name" value="Transferase(Phosphotransferase) domain 1"/>
    <property type="match status" value="1"/>
</dbReference>
<dbReference type="eggNOG" id="KOG0666">
    <property type="taxonomic scope" value="Eukaryota"/>
</dbReference>
<dbReference type="SMR" id="A2EJY1"/>
<keyword evidence="4 7" id="KW-0418">Kinase</keyword>
<dbReference type="RefSeq" id="XP_001319272.1">
    <property type="nucleotide sequence ID" value="XM_001319237.1"/>
</dbReference>
<dbReference type="InterPro" id="IPR000719">
    <property type="entry name" value="Prot_kinase_dom"/>
</dbReference>
<keyword evidence="8" id="KW-1185">Reference proteome</keyword>
<keyword evidence="1" id="KW-0723">Serine/threonine-protein kinase</keyword>
<organism evidence="7 8">
    <name type="scientific">Trichomonas vaginalis (strain ATCC PRA-98 / G3)</name>
    <dbReference type="NCBI Taxonomy" id="412133"/>
    <lineage>
        <taxon>Eukaryota</taxon>
        <taxon>Metamonada</taxon>
        <taxon>Parabasalia</taxon>
        <taxon>Trichomonadida</taxon>
        <taxon>Trichomonadidae</taxon>
        <taxon>Trichomonas</taxon>
    </lineage>
</organism>
<dbReference type="GO" id="GO:0004674">
    <property type="term" value="F:protein serine/threonine kinase activity"/>
    <property type="evidence" value="ECO:0000318"/>
    <property type="project" value="GO_Central"/>
</dbReference>
<dbReference type="GO" id="GO:0005524">
    <property type="term" value="F:ATP binding"/>
    <property type="evidence" value="ECO:0007669"/>
    <property type="project" value="UniProtKB-KW"/>
</dbReference>
<dbReference type="GO" id="GO:0005634">
    <property type="term" value="C:nucleus"/>
    <property type="evidence" value="ECO:0000318"/>
    <property type="project" value="GO_Central"/>
</dbReference>
<evidence type="ECO:0000256" key="2">
    <source>
        <dbReference type="ARBA" id="ARBA00022679"/>
    </source>
</evidence>
<dbReference type="InterPro" id="IPR050108">
    <property type="entry name" value="CDK"/>
</dbReference>
<dbReference type="KEGG" id="tva:4764934"/>
<evidence type="ECO:0000313" key="8">
    <source>
        <dbReference type="Proteomes" id="UP000001542"/>
    </source>
</evidence>
<dbReference type="PROSITE" id="PS50011">
    <property type="entry name" value="PROTEIN_KINASE_DOM"/>
    <property type="match status" value="1"/>
</dbReference>
<evidence type="ECO:0000256" key="5">
    <source>
        <dbReference type="ARBA" id="ARBA00022840"/>
    </source>
</evidence>
<evidence type="ECO:0000256" key="1">
    <source>
        <dbReference type="ARBA" id="ARBA00022527"/>
    </source>
</evidence>
<accession>A2EJY1</accession>
<protein>
    <submittedName>
        <fullName evidence="7">CMGC family protein kinase</fullName>
    </submittedName>
</protein>